<sequence length="552" mass="62107">MLNNPLYIMSDQETLLPAHCHFGKYMLDCLRNFSDEIALVNSETNKSITYKEFTQYAVDLSYGLHHLGMRRGDVVALGSERRHEFLPTMLAVVMSGATFTSLDYDEGQVPLLQKLNQIKPKYFIHTDLFWQRYGKMIKPLDFIETWISLDDSADTGIPVSTLMETSVDVNLFEPIEVNGKTDVAVAQYTSGTTGTSKVVLSNHINCILMSAKPGLMKDTFKIMSCRATWTSNYDCFFTITFLMFGRTIVYHPEPTYENILNDILKYQVNFAVYEPSFLTLLSKQEDVETTKSLQVFFSAGSALRREVINKIMERYPKLQLLQGYGMTEGNPLSFEKPHFFGNRLGSVGKPCHYTTIKIIDRSSRRVLGPNQQGEIWFRGPVLMKGYLNYKDEILDTEGFFNTGDLGYYDDDHFLFIVNRAKDSIVYDGFEVGVVDLENLLLRHGGVREACVVGAPDAVYGDLPAAFVVAAPGAPAPAPDELRAYVDSLVAPHMRLRGGVRFLDALPKNKRGKILRESLKNLLIHELKTDGIEQRGLGCTDGMATKTRNSKTG</sequence>
<dbReference type="GO" id="GO:0005777">
    <property type="term" value="C:peroxisome"/>
    <property type="evidence" value="ECO:0007669"/>
    <property type="project" value="UniProtKB-SubCell"/>
</dbReference>
<dbReference type="Gene3D" id="3.40.50.12780">
    <property type="entry name" value="N-terminal domain of ligase-like"/>
    <property type="match status" value="1"/>
</dbReference>
<feature type="domain" description="AMP-binding enzyme C-terminal" evidence="6">
    <location>
        <begin position="436"/>
        <end position="512"/>
    </location>
</feature>
<keyword evidence="4" id="KW-0576">Peroxisome</keyword>
<organism evidence="7 8">
    <name type="scientific">Plutella xylostella</name>
    <name type="common">Diamondback moth</name>
    <name type="synonym">Plutella maculipennis</name>
    <dbReference type="NCBI Taxonomy" id="51655"/>
    <lineage>
        <taxon>Eukaryota</taxon>
        <taxon>Metazoa</taxon>
        <taxon>Ecdysozoa</taxon>
        <taxon>Arthropoda</taxon>
        <taxon>Hexapoda</taxon>
        <taxon>Insecta</taxon>
        <taxon>Pterygota</taxon>
        <taxon>Neoptera</taxon>
        <taxon>Endopterygota</taxon>
        <taxon>Lepidoptera</taxon>
        <taxon>Glossata</taxon>
        <taxon>Ditrysia</taxon>
        <taxon>Yponomeutoidea</taxon>
        <taxon>Plutellidae</taxon>
        <taxon>Plutella</taxon>
    </lineage>
</organism>
<gene>
    <name evidence="7" type="ORF">PLXY2_LOCUS7306</name>
</gene>
<dbReference type="GO" id="GO:0016405">
    <property type="term" value="F:CoA-ligase activity"/>
    <property type="evidence" value="ECO:0007669"/>
    <property type="project" value="TreeGrafter"/>
</dbReference>
<evidence type="ECO:0000313" key="8">
    <source>
        <dbReference type="Proteomes" id="UP000653454"/>
    </source>
</evidence>
<evidence type="ECO:0000256" key="1">
    <source>
        <dbReference type="ARBA" id="ARBA00004275"/>
    </source>
</evidence>
<dbReference type="PANTHER" id="PTHR24096:SF149">
    <property type="entry name" value="AMP-BINDING DOMAIN-CONTAINING PROTEIN-RELATED"/>
    <property type="match status" value="1"/>
</dbReference>
<comment type="caution">
    <text evidence="7">The sequence shown here is derived from an EMBL/GenBank/DDBJ whole genome shotgun (WGS) entry which is preliminary data.</text>
</comment>
<name>A0A8S4EY26_PLUXY</name>
<accession>A0A8S4EY26</accession>
<proteinExistence type="inferred from homology"/>
<dbReference type="Gene3D" id="3.30.300.30">
    <property type="match status" value="1"/>
</dbReference>
<dbReference type="Pfam" id="PF13193">
    <property type="entry name" value="AMP-binding_C"/>
    <property type="match status" value="1"/>
</dbReference>
<evidence type="ECO:0000259" key="6">
    <source>
        <dbReference type="Pfam" id="PF13193"/>
    </source>
</evidence>
<comment type="similarity">
    <text evidence="2">Belongs to the ATP-dependent AMP-binding enzyme family.</text>
</comment>
<evidence type="ECO:0000256" key="4">
    <source>
        <dbReference type="ARBA" id="ARBA00023140"/>
    </source>
</evidence>
<keyword evidence="3" id="KW-0436">Ligase</keyword>
<dbReference type="InterPro" id="IPR000873">
    <property type="entry name" value="AMP-dep_synth/lig_dom"/>
</dbReference>
<evidence type="ECO:0000256" key="2">
    <source>
        <dbReference type="ARBA" id="ARBA00006432"/>
    </source>
</evidence>
<dbReference type="InterPro" id="IPR042099">
    <property type="entry name" value="ANL_N_sf"/>
</dbReference>
<feature type="domain" description="AMP-dependent synthetase/ligase" evidence="5">
    <location>
        <begin position="31"/>
        <end position="387"/>
    </location>
</feature>
<dbReference type="PANTHER" id="PTHR24096">
    <property type="entry name" value="LONG-CHAIN-FATTY-ACID--COA LIGASE"/>
    <property type="match status" value="1"/>
</dbReference>
<evidence type="ECO:0000256" key="3">
    <source>
        <dbReference type="ARBA" id="ARBA00022598"/>
    </source>
</evidence>
<keyword evidence="8" id="KW-1185">Reference proteome</keyword>
<comment type="subcellular location">
    <subcellularLocation>
        <location evidence="1">Peroxisome</location>
    </subcellularLocation>
</comment>
<evidence type="ECO:0000313" key="7">
    <source>
        <dbReference type="EMBL" id="CAG9120991.1"/>
    </source>
</evidence>
<dbReference type="Proteomes" id="UP000653454">
    <property type="component" value="Unassembled WGS sequence"/>
</dbReference>
<evidence type="ECO:0000259" key="5">
    <source>
        <dbReference type="Pfam" id="PF00501"/>
    </source>
</evidence>
<reference evidence="7" key="1">
    <citation type="submission" date="2020-11" db="EMBL/GenBank/DDBJ databases">
        <authorList>
            <person name="Whiteford S."/>
        </authorList>
    </citation>
    <scope>NUCLEOTIDE SEQUENCE</scope>
</reference>
<dbReference type="SUPFAM" id="SSF56801">
    <property type="entry name" value="Acetyl-CoA synthetase-like"/>
    <property type="match status" value="1"/>
</dbReference>
<dbReference type="InterPro" id="IPR025110">
    <property type="entry name" value="AMP-bd_C"/>
</dbReference>
<protein>
    <submittedName>
        <fullName evidence="7">(diamondback moth) hypothetical protein</fullName>
    </submittedName>
</protein>
<dbReference type="InterPro" id="IPR045851">
    <property type="entry name" value="AMP-bd_C_sf"/>
</dbReference>
<dbReference type="Pfam" id="PF00501">
    <property type="entry name" value="AMP-binding"/>
    <property type="match status" value="1"/>
</dbReference>
<dbReference type="AlphaFoldDB" id="A0A8S4EY26"/>
<dbReference type="EMBL" id="CAJHNJ030000024">
    <property type="protein sequence ID" value="CAG9120991.1"/>
    <property type="molecule type" value="Genomic_DNA"/>
</dbReference>